<gene>
    <name evidence="2" type="ORF">LSAT_V11C300118670</name>
</gene>
<evidence type="ECO:0000256" key="1">
    <source>
        <dbReference type="SAM" id="MobiDB-lite"/>
    </source>
</evidence>
<feature type="compositionally biased region" description="Basic and acidic residues" evidence="1">
    <location>
        <begin position="1"/>
        <end position="17"/>
    </location>
</feature>
<protein>
    <recommendedName>
        <fullName evidence="4">Retrotransposon gag domain-containing protein</fullName>
    </recommendedName>
</protein>
<feature type="region of interest" description="Disordered" evidence="1">
    <location>
        <begin position="57"/>
        <end position="77"/>
    </location>
</feature>
<dbReference type="AlphaFoldDB" id="A0A9R1W6C8"/>
<evidence type="ECO:0008006" key="4">
    <source>
        <dbReference type="Google" id="ProtNLM"/>
    </source>
</evidence>
<feature type="compositionally biased region" description="Pro residues" evidence="1">
    <location>
        <begin position="62"/>
        <end position="71"/>
    </location>
</feature>
<reference evidence="2 3" key="1">
    <citation type="journal article" date="2017" name="Nat. Commun.">
        <title>Genome assembly with in vitro proximity ligation data and whole-genome triplication in lettuce.</title>
        <authorList>
            <person name="Reyes-Chin-Wo S."/>
            <person name="Wang Z."/>
            <person name="Yang X."/>
            <person name="Kozik A."/>
            <person name="Arikit S."/>
            <person name="Song C."/>
            <person name="Xia L."/>
            <person name="Froenicke L."/>
            <person name="Lavelle D.O."/>
            <person name="Truco M.J."/>
            <person name="Xia R."/>
            <person name="Zhu S."/>
            <person name="Xu C."/>
            <person name="Xu H."/>
            <person name="Xu X."/>
            <person name="Cox K."/>
            <person name="Korf I."/>
            <person name="Meyers B.C."/>
            <person name="Michelmore R.W."/>
        </authorList>
    </citation>
    <scope>NUCLEOTIDE SEQUENCE [LARGE SCALE GENOMIC DNA]</scope>
    <source>
        <strain evidence="3">cv. Salinas</strain>
        <tissue evidence="2">Seedlings</tissue>
    </source>
</reference>
<accession>A0A9R1W6C8</accession>
<sequence length="371" mass="41602">MPPRKDTATDIPPKPDHQPATNPPDHIQALLHLATATNTRLDTLTTNVANLINIMTTQHTNHPPPPPPQPPAFNHNPRPPKIHLPTFDGSNPLNWLFRATNYFDYYSIQPTQRLSLAQFYFTGEALSWYKYLANNNVTSRNIKSRVEGLKDNLKLEEVVVEEIPKKKRLGSKGFARIRDNLLLELPFEEARSMFWSNCMAWSASVWIQTGGTRRVTWVDSTSCLKIAWNLASCMNNSVSRLKIALDSASLFLGSTSLVEESQYFLVESRIGESRDDSMSCVRVDSELLNSTSLGVTRRVRSRFEGSSEYGDSASHRVDSASRCIGGCPVVEIVSVIGAVRVTCSVGSFEVLQETVTRRRRDRNAPHDFVVL</sequence>
<dbReference type="Proteomes" id="UP000235145">
    <property type="component" value="Unassembled WGS sequence"/>
</dbReference>
<comment type="caution">
    <text evidence="2">The sequence shown here is derived from an EMBL/GenBank/DDBJ whole genome shotgun (WGS) entry which is preliminary data.</text>
</comment>
<name>A0A9R1W6C8_LACSA</name>
<evidence type="ECO:0000313" key="2">
    <source>
        <dbReference type="EMBL" id="KAJ0217964.1"/>
    </source>
</evidence>
<dbReference type="EMBL" id="NBSK02000003">
    <property type="protein sequence ID" value="KAJ0217964.1"/>
    <property type="molecule type" value="Genomic_DNA"/>
</dbReference>
<proteinExistence type="predicted"/>
<keyword evidence="3" id="KW-1185">Reference proteome</keyword>
<organism evidence="2 3">
    <name type="scientific">Lactuca sativa</name>
    <name type="common">Garden lettuce</name>
    <dbReference type="NCBI Taxonomy" id="4236"/>
    <lineage>
        <taxon>Eukaryota</taxon>
        <taxon>Viridiplantae</taxon>
        <taxon>Streptophyta</taxon>
        <taxon>Embryophyta</taxon>
        <taxon>Tracheophyta</taxon>
        <taxon>Spermatophyta</taxon>
        <taxon>Magnoliopsida</taxon>
        <taxon>eudicotyledons</taxon>
        <taxon>Gunneridae</taxon>
        <taxon>Pentapetalae</taxon>
        <taxon>asterids</taxon>
        <taxon>campanulids</taxon>
        <taxon>Asterales</taxon>
        <taxon>Asteraceae</taxon>
        <taxon>Cichorioideae</taxon>
        <taxon>Cichorieae</taxon>
        <taxon>Lactucinae</taxon>
        <taxon>Lactuca</taxon>
    </lineage>
</organism>
<evidence type="ECO:0000313" key="3">
    <source>
        <dbReference type="Proteomes" id="UP000235145"/>
    </source>
</evidence>
<feature type="region of interest" description="Disordered" evidence="1">
    <location>
        <begin position="1"/>
        <end position="25"/>
    </location>
</feature>